<dbReference type="InterPro" id="IPR007691">
    <property type="entry name" value="LpxD"/>
</dbReference>
<dbReference type="SUPFAM" id="SSF51161">
    <property type="entry name" value="Trimeric LpxA-like enzymes"/>
    <property type="match status" value="1"/>
</dbReference>
<dbReference type="EMBL" id="BAABGA010000120">
    <property type="protein sequence ID" value="GAA4472374.1"/>
    <property type="molecule type" value="Genomic_DNA"/>
</dbReference>
<dbReference type="NCBIfam" id="TIGR01853">
    <property type="entry name" value="lipid_A_lpxD"/>
    <property type="match status" value="1"/>
</dbReference>
<dbReference type="HAMAP" id="MF_00523">
    <property type="entry name" value="LpxD"/>
    <property type="match status" value="1"/>
</dbReference>
<comment type="caution">
    <text evidence="10">The sequence shown here is derived from an EMBL/GenBank/DDBJ whole genome shotgun (WGS) entry which is preliminary data.</text>
</comment>
<dbReference type="EC" id="2.3.1.191" evidence="7"/>
<comment type="pathway">
    <text evidence="7">Bacterial outer membrane biogenesis; LPS lipid A biosynthesis.</text>
</comment>
<accession>A0ABP8NUR7</accession>
<name>A0ABP8NUR7_9BACT</name>
<feature type="compositionally biased region" description="Low complexity" evidence="8">
    <location>
        <begin position="341"/>
        <end position="352"/>
    </location>
</feature>
<feature type="domain" description="UDP-3-O-[3-hydroxymyristoyl] glucosamine N-acyltransferase non-repeat region" evidence="9">
    <location>
        <begin position="27"/>
        <end position="87"/>
    </location>
</feature>
<evidence type="ECO:0000259" key="9">
    <source>
        <dbReference type="Pfam" id="PF04613"/>
    </source>
</evidence>
<organism evidence="10 11">
    <name type="scientific">Novipirellula rosea</name>
    <dbReference type="NCBI Taxonomy" id="1031540"/>
    <lineage>
        <taxon>Bacteria</taxon>
        <taxon>Pseudomonadati</taxon>
        <taxon>Planctomycetota</taxon>
        <taxon>Planctomycetia</taxon>
        <taxon>Pirellulales</taxon>
        <taxon>Pirellulaceae</taxon>
        <taxon>Novipirellula</taxon>
    </lineage>
</organism>
<feature type="active site" description="Proton acceptor" evidence="7">
    <location>
        <position position="235"/>
    </location>
</feature>
<keyword evidence="4 7" id="KW-0677">Repeat</keyword>
<dbReference type="Gene3D" id="3.40.1390.10">
    <property type="entry name" value="MurE/MurF, N-terminal domain"/>
    <property type="match status" value="1"/>
</dbReference>
<gene>
    <name evidence="7 10" type="primary">lpxD</name>
    <name evidence="10" type="ORF">GCM10023156_68670</name>
</gene>
<keyword evidence="3 7" id="KW-0808">Transferase</keyword>
<sequence length="366" mass="39045">MKKRLSSLAILAEGKLINGDGDTVCHGAFPLGEETSGHVTMVDDPRRAADLNDSKATAVVCSEPLTNLSMAQIVVKDPRDAFTKIVACFRPPVSLDLPGWGIDPSATLADSARVHPSAILGAGVSIGQRTRIMPGVVVMPHTQIGDDCVIHSNVTLYENTQIGDRVTIHAGTIIGANGFGYRQEAGRHVPTAQLGYVQIESDVEIGASVTIDRGTYGTTRIGEGTKIDNQVMIAHNCKIGRHNLICSQVGIAGSCTTGDYVILAGQVGLKDHITLGDQTIVGAQAGVMDDCEGNQVYLGSPATPQREQMQIMAVERKLPEMRREIKNLRRDIDRMIKQSDEASAASMSAAKSPESISIKCHNKRAA</sequence>
<feature type="region of interest" description="Disordered" evidence="8">
    <location>
        <begin position="339"/>
        <end position="366"/>
    </location>
</feature>
<reference evidence="11" key="1">
    <citation type="journal article" date="2019" name="Int. J. Syst. Evol. Microbiol.">
        <title>The Global Catalogue of Microorganisms (GCM) 10K type strain sequencing project: providing services to taxonomists for standard genome sequencing and annotation.</title>
        <authorList>
            <consortium name="The Broad Institute Genomics Platform"/>
            <consortium name="The Broad Institute Genome Sequencing Center for Infectious Disease"/>
            <person name="Wu L."/>
            <person name="Ma J."/>
        </authorList>
    </citation>
    <scope>NUCLEOTIDE SEQUENCE [LARGE SCALE GENOMIC DNA]</scope>
    <source>
        <strain evidence="11">JCM 17759</strain>
    </source>
</reference>
<comment type="catalytic activity">
    <reaction evidence="7">
        <text>a UDP-3-O-[(3R)-3-hydroxyacyl]-alpha-D-glucosamine + a (3R)-hydroxyacyl-[ACP] = a UDP-2-N,3-O-bis[(3R)-3-hydroxyacyl]-alpha-D-glucosamine + holo-[ACP] + H(+)</text>
        <dbReference type="Rhea" id="RHEA:53836"/>
        <dbReference type="Rhea" id="RHEA-COMP:9685"/>
        <dbReference type="Rhea" id="RHEA-COMP:9945"/>
        <dbReference type="ChEBI" id="CHEBI:15378"/>
        <dbReference type="ChEBI" id="CHEBI:64479"/>
        <dbReference type="ChEBI" id="CHEBI:78827"/>
        <dbReference type="ChEBI" id="CHEBI:137740"/>
        <dbReference type="ChEBI" id="CHEBI:137748"/>
        <dbReference type="EC" id="2.3.1.191"/>
    </reaction>
</comment>
<dbReference type="Proteomes" id="UP001500840">
    <property type="component" value="Unassembled WGS sequence"/>
</dbReference>
<dbReference type="CDD" id="cd03352">
    <property type="entry name" value="LbH_LpxD"/>
    <property type="match status" value="1"/>
</dbReference>
<dbReference type="InterPro" id="IPR020573">
    <property type="entry name" value="UDP_GlcNAc_AcTrfase_non-rep"/>
</dbReference>
<dbReference type="InterPro" id="IPR001451">
    <property type="entry name" value="Hexapep"/>
</dbReference>
<keyword evidence="1 7" id="KW-0444">Lipid biosynthesis</keyword>
<evidence type="ECO:0000256" key="1">
    <source>
        <dbReference type="ARBA" id="ARBA00022516"/>
    </source>
</evidence>
<evidence type="ECO:0000256" key="5">
    <source>
        <dbReference type="ARBA" id="ARBA00023098"/>
    </source>
</evidence>
<dbReference type="NCBIfam" id="NF002060">
    <property type="entry name" value="PRK00892.1"/>
    <property type="match status" value="1"/>
</dbReference>
<evidence type="ECO:0000256" key="2">
    <source>
        <dbReference type="ARBA" id="ARBA00022556"/>
    </source>
</evidence>
<dbReference type="PANTHER" id="PTHR43378">
    <property type="entry name" value="UDP-3-O-ACYLGLUCOSAMINE N-ACYLTRANSFERASE"/>
    <property type="match status" value="1"/>
</dbReference>
<keyword evidence="5 7" id="KW-0443">Lipid metabolism</keyword>
<dbReference type="InterPro" id="IPR011004">
    <property type="entry name" value="Trimer_LpxA-like_sf"/>
</dbReference>
<evidence type="ECO:0000256" key="6">
    <source>
        <dbReference type="ARBA" id="ARBA00023315"/>
    </source>
</evidence>
<comment type="similarity">
    <text evidence="7">Belongs to the transferase hexapeptide repeat family. LpxD subfamily.</text>
</comment>
<dbReference type="Pfam" id="PF04613">
    <property type="entry name" value="LpxD"/>
    <property type="match status" value="1"/>
</dbReference>
<keyword evidence="11" id="KW-1185">Reference proteome</keyword>
<dbReference type="RefSeq" id="WP_345328276.1">
    <property type="nucleotide sequence ID" value="NZ_BAABGA010000120.1"/>
</dbReference>
<dbReference type="Pfam" id="PF00132">
    <property type="entry name" value="Hexapep"/>
    <property type="match status" value="2"/>
</dbReference>
<evidence type="ECO:0000313" key="10">
    <source>
        <dbReference type="EMBL" id="GAA4472374.1"/>
    </source>
</evidence>
<comment type="subunit">
    <text evidence="7">Homotrimer.</text>
</comment>
<evidence type="ECO:0000256" key="8">
    <source>
        <dbReference type="SAM" id="MobiDB-lite"/>
    </source>
</evidence>
<dbReference type="PANTHER" id="PTHR43378:SF2">
    <property type="entry name" value="UDP-3-O-ACYLGLUCOSAMINE N-ACYLTRANSFERASE 1, MITOCHONDRIAL-RELATED"/>
    <property type="match status" value="1"/>
</dbReference>
<evidence type="ECO:0000256" key="7">
    <source>
        <dbReference type="HAMAP-Rule" id="MF_00523"/>
    </source>
</evidence>
<evidence type="ECO:0000256" key="4">
    <source>
        <dbReference type="ARBA" id="ARBA00022737"/>
    </source>
</evidence>
<keyword evidence="6 7" id="KW-0012">Acyltransferase</keyword>
<evidence type="ECO:0000313" key="11">
    <source>
        <dbReference type="Proteomes" id="UP001500840"/>
    </source>
</evidence>
<comment type="function">
    <text evidence="7">Catalyzes the N-acylation of UDP-3-O-acylglucosamine using 3-hydroxyacyl-ACP as the acyl donor. Is involved in the biosynthesis of lipid A, a phosphorylated glycolipid that anchors the lipopolysaccharide to the outer membrane of the cell.</text>
</comment>
<proteinExistence type="inferred from homology"/>
<evidence type="ECO:0000256" key="3">
    <source>
        <dbReference type="ARBA" id="ARBA00022679"/>
    </source>
</evidence>
<protein>
    <recommendedName>
        <fullName evidence="7">UDP-3-O-acylglucosamine N-acyltransferase</fullName>
        <ecNumber evidence="7">2.3.1.191</ecNumber>
    </recommendedName>
</protein>
<dbReference type="Gene3D" id="2.160.10.10">
    <property type="entry name" value="Hexapeptide repeat proteins"/>
    <property type="match status" value="1"/>
</dbReference>
<keyword evidence="2 7" id="KW-0441">Lipid A biosynthesis</keyword>